<name>A0A9W7CC83_9STRA</name>
<dbReference type="GO" id="GO:0008168">
    <property type="term" value="F:methyltransferase activity"/>
    <property type="evidence" value="ECO:0007669"/>
    <property type="project" value="UniProtKB-KW"/>
</dbReference>
<dbReference type="OrthoDB" id="278300at2759"/>
<dbReference type="EMBL" id="BRXZ01000036">
    <property type="protein sequence ID" value="GMI03516.1"/>
    <property type="molecule type" value="Genomic_DNA"/>
</dbReference>
<comment type="caution">
    <text evidence="6">The sequence shown here is derived from an EMBL/GenBank/DDBJ whole genome shotgun (WGS) entry which is preliminary data.</text>
</comment>
<evidence type="ECO:0000256" key="3">
    <source>
        <dbReference type="ARBA" id="ARBA00022691"/>
    </source>
</evidence>
<dbReference type="GO" id="GO:0032259">
    <property type="term" value="P:methylation"/>
    <property type="evidence" value="ECO:0007669"/>
    <property type="project" value="UniProtKB-KW"/>
</dbReference>
<sequence>MVGGSEGNWERDAGEVRRRLGEVDGSLAGRVIWGTTAKDVPRGEGSVYLSPDADEQLDVGEGEGEGKGWKYDYIVVGGLVDRTVTPGRSLKMATAFGVKAAQLPLTSLGLEELVSTEALNIDTVLEMCGMWRMNVSKGEGVGEGWRKAAVKAMLMHEERHPNRTLHNDGAKRKEEKRKEEKTK</sequence>
<keyword evidence="1" id="KW-0489">Methyltransferase</keyword>
<dbReference type="AlphaFoldDB" id="A0A9W7CC83"/>
<evidence type="ECO:0000256" key="4">
    <source>
        <dbReference type="SAM" id="MobiDB-lite"/>
    </source>
</evidence>
<gene>
    <name evidence="6" type="ORF">TrRE_jg8340</name>
</gene>
<reference evidence="6" key="1">
    <citation type="submission" date="2022-07" db="EMBL/GenBank/DDBJ databases">
        <title>Genome analysis of Parmales, a sister group of diatoms, reveals the evolutionary specialization of diatoms from phago-mixotrophs to photoautotrophs.</title>
        <authorList>
            <person name="Ban H."/>
            <person name="Sato S."/>
            <person name="Yoshikawa S."/>
            <person name="Kazumasa Y."/>
            <person name="Nakamura Y."/>
            <person name="Ichinomiya M."/>
            <person name="Saitoh K."/>
            <person name="Sato N."/>
            <person name="Blanc-Mathieu R."/>
            <person name="Endo H."/>
            <person name="Kuwata A."/>
            <person name="Ogata H."/>
        </authorList>
    </citation>
    <scope>NUCLEOTIDE SEQUENCE</scope>
</reference>
<dbReference type="PROSITE" id="PS51675">
    <property type="entry name" value="SAM_MT_TRM10"/>
    <property type="match status" value="1"/>
</dbReference>
<feature type="domain" description="SAM-dependent MTase TRM10-type" evidence="5">
    <location>
        <begin position="1"/>
        <end position="167"/>
    </location>
</feature>
<dbReference type="InterPro" id="IPR028564">
    <property type="entry name" value="MT_TRM10-typ"/>
</dbReference>
<keyword evidence="7" id="KW-1185">Reference proteome</keyword>
<accession>A0A9W7CC83</accession>
<protein>
    <recommendedName>
        <fullName evidence="5">SAM-dependent MTase TRM10-type domain-containing protein</fullName>
    </recommendedName>
</protein>
<evidence type="ECO:0000313" key="6">
    <source>
        <dbReference type="EMBL" id="GMI03516.1"/>
    </source>
</evidence>
<keyword evidence="2" id="KW-0808">Transferase</keyword>
<evidence type="ECO:0000256" key="1">
    <source>
        <dbReference type="ARBA" id="ARBA00022603"/>
    </source>
</evidence>
<evidence type="ECO:0000313" key="7">
    <source>
        <dbReference type="Proteomes" id="UP001165082"/>
    </source>
</evidence>
<keyword evidence="3" id="KW-0949">S-adenosyl-L-methionine</keyword>
<dbReference type="Proteomes" id="UP001165082">
    <property type="component" value="Unassembled WGS sequence"/>
</dbReference>
<dbReference type="InterPro" id="IPR038459">
    <property type="entry name" value="MT_TRM10-typ_sf"/>
</dbReference>
<proteinExistence type="predicted"/>
<evidence type="ECO:0000256" key="2">
    <source>
        <dbReference type="ARBA" id="ARBA00022679"/>
    </source>
</evidence>
<organism evidence="6 7">
    <name type="scientific">Triparma retinervis</name>
    <dbReference type="NCBI Taxonomy" id="2557542"/>
    <lineage>
        <taxon>Eukaryota</taxon>
        <taxon>Sar</taxon>
        <taxon>Stramenopiles</taxon>
        <taxon>Ochrophyta</taxon>
        <taxon>Bolidophyceae</taxon>
        <taxon>Parmales</taxon>
        <taxon>Triparmaceae</taxon>
        <taxon>Triparma</taxon>
    </lineage>
</organism>
<feature type="region of interest" description="Disordered" evidence="4">
    <location>
        <begin position="156"/>
        <end position="183"/>
    </location>
</feature>
<evidence type="ECO:0000259" key="5">
    <source>
        <dbReference type="PROSITE" id="PS51675"/>
    </source>
</evidence>
<dbReference type="Gene3D" id="3.40.1280.30">
    <property type="match status" value="1"/>
</dbReference>